<proteinExistence type="predicted"/>
<organism evidence="1 2">
    <name type="scientific">Fructobacillus tropaeoli</name>
    <dbReference type="NCBI Taxonomy" id="709323"/>
    <lineage>
        <taxon>Bacteria</taxon>
        <taxon>Bacillati</taxon>
        <taxon>Bacillota</taxon>
        <taxon>Bacilli</taxon>
        <taxon>Lactobacillales</taxon>
        <taxon>Lactobacillaceae</taxon>
        <taxon>Fructobacillus</taxon>
    </lineage>
</organism>
<sequence>MQNEFKSSLVIGSKPEVGLPNDWKIRLKYYHSLEIAYNIATLHRLSIEQTLPIEDQVNTNIVLRNVTGEFLFKEPITVATIQNHDELYRCVQHCVRFYDGPKYFVAPDKTIRLNQILELPIKNQDVLTQLFSDGTDLQQEITNLFLEEYNEFRRHIKAF</sequence>
<reference evidence="1 2" key="1">
    <citation type="submission" date="2023-10" db="EMBL/GenBank/DDBJ databases">
        <authorList>
            <person name="Botero Cardona J."/>
        </authorList>
    </citation>
    <scope>NUCLEOTIDE SEQUENCE [LARGE SCALE GENOMIC DNA]</scope>
    <source>
        <strain evidence="1 2">R-53137</strain>
    </source>
</reference>
<accession>A0ABN9YZE4</accession>
<dbReference type="Proteomes" id="UP001314262">
    <property type="component" value="Unassembled WGS sequence"/>
</dbReference>
<gene>
    <name evidence="1" type="ORF">R53137_KAKDMLNK_01555</name>
</gene>
<name>A0ABN9YZE4_9LACO</name>
<evidence type="ECO:0000313" key="1">
    <source>
        <dbReference type="EMBL" id="CAK1254320.1"/>
    </source>
</evidence>
<evidence type="ECO:0000313" key="2">
    <source>
        <dbReference type="Proteomes" id="UP001314262"/>
    </source>
</evidence>
<comment type="caution">
    <text evidence="1">The sequence shown here is derived from an EMBL/GenBank/DDBJ whole genome shotgun (WGS) entry which is preliminary data.</text>
</comment>
<keyword evidence="2" id="KW-1185">Reference proteome</keyword>
<dbReference type="EMBL" id="CAUZLT010000007">
    <property type="protein sequence ID" value="CAK1254320.1"/>
    <property type="molecule type" value="Genomic_DNA"/>
</dbReference>
<protein>
    <submittedName>
        <fullName evidence="1">Uncharacterized protein</fullName>
    </submittedName>
</protein>